<proteinExistence type="predicted"/>
<name>A0ABD7HFM4_9MYCO</name>
<sequence>MDDEAALASDVQKLYAASSKLCFFLAQNLNDTSRLDYKEFGVDIAEFDRDFGVENHPALKDPLRASHDLVTGYLRSAGELLFSIGSLLALPAELVVSPGVLARSVAIHSAYAYRISDPYISPLERCNLSLNVTKKAWLPDSKTRESLVADIEKWISVHGLGKPKDITQEERLVASMFDEEIAEHNSNRQPGQRKFSILQDDNFYARLSRLVHGDVTTLMSALIMAYEHPVANKIYVMFDVLTGLVTAYKTGNRVNDVRSGSIENYDEIYYVMAGLVAGYRDARDTAERLFKIRFNG</sequence>
<comment type="caution">
    <text evidence="1">The sequence shown here is derived from an EMBL/GenBank/DDBJ whole genome shotgun (WGS) entry which is preliminary data.</text>
</comment>
<accession>A0ABD7HFM4</accession>
<dbReference type="Proteomes" id="UP000284557">
    <property type="component" value="Unassembled WGS sequence"/>
</dbReference>
<reference evidence="1 2" key="1">
    <citation type="submission" date="2018-08" db="EMBL/GenBank/DDBJ databases">
        <title>Linezolid Resistance in Mycobacterium abscessus: MIC Distribution and Comprehensive Investigation of Resistance Mechanisms.</title>
        <authorList>
            <person name="Ye M."/>
            <person name="Xu L."/>
            <person name="Zou Y."/>
            <person name="Li B."/>
            <person name="Guo Q."/>
            <person name="Zhang Y."/>
            <person name="Zhan M."/>
            <person name="Xu B."/>
            <person name="Yu F."/>
            <person name="Zhang Z."/>
            <person name="Chu H."/>
        </authorList>
    </citation>
    <scope>NUCLEOTIDE SEQUENCE [LARGE SCALE GENOMIC DNA]</scope>
    <source>
        <strain evidence="1 2">G143</strain>
    </source>
</reference>
<gene>
    <name evidence="1" type="ORF">D2E76_28210</name>
</gene>
<dbReference type="RefSeq" id="WP_100481048.1">
    <property type="nucleotide sequence ID" value="NZ_CP029076.1"/>
</dbReference>
<evidence type="ECO:0000313" key="1">
    <source>
        <dbReference type="EMBL" id="RIT26299.1"/>
    </source>
</evidence>
<dbReference type="EMBL" id="QXBN01000068">
    <property type="protein sequence ID" value="RIT26299.1"/>
    <property type="molecule type" value="Genomic_DNA"/>
</dbReference>
<dbReference type="AlphaFoldDB" id="A0ABD7HFM4"/>
<evidence type="ECO:0000313" key="2">
    <source>
        <dbReference type="Proteomes" id="UP000284557"/>
    </source>
</evidence>
<protein>
    <submittedName>
        <fullName evidence="1">Uncharacterized protein</fullName>
    </submittedName>
</protein>
<organism evidence="1 2">
    <name type="scientific">Mycobacteroides abscessus</name>
    <dbReference type="NCBI Taxonomy" id="36809"/>
    <lineage>
        <taxon>Bacteria</taxon>
        <taxon>Bacillati</taxon>
        <taxon>Actinomycetota</taxon>
        <taxon>Actinomycetes</taxon>
        <taxon>Mycobacteriales</taxon>
        <taxon>Mycobacteriaceae</taxon>
        <taxon>Mycobacteroides</taxon>
    </lineage>
</organism>